<reference evidence="1" key="1">
    <citation type="journal article" date="2021" name="Sci. Adv.">
        <title>The American lobster genome reveals insights on longevity, neural, and immune adaptations.</title>
        <authorList>
            <person name="Polinski J.M."/>
            <person name="Zimin A.V."/>
            <person name="Clark K.F."/>
            <person name="Kohn A.B."/>
            <person name="Sadowski N."/>
            <person name="Timp W."/>
            <person name="Ptitsyn A."/>
            <person name="Khanna P."/>
            <person name="Romanova D.Y."/>
            <person name="Williams P."/>
            <person name="Greenwood S.J."/>
            <person name="Moroz L.L."/>
            <person name="Walt D.R."/>
            <person name="Bodnar A.G."/>
        </authorList>
    </citation>
    <scope>NUCLEOTIDE SEQUENCE</scope>
    <source>
        <strain evidence="1">GMGI-L3</strain>
    </source>
</reference>
<evidence type="ECO:0000313" key="1">
    <source>
        <dbReference type="EMBL" id="KAG7163315.1"/>
    </source>
</evidence>
<protein>
    <submittedName>
        <fullName evidence="1">Uncharacterized protein</fullName>
    </submittedName>
</protein>
<dbReference type="InterPro" id="IPR036397">
    <property type="entry name" value="RNaseH_sf"/>
</dbReference>
<dbReference type="GO" id="GO:0003676">
    <property type="term" value="F:nucleic acid binding"/>
    <property type="evidence" value="ECO:0007669"/>
    <property type="project" value="InterPro"/>
</dbReference>
<feature type="non-terminal residue" evidence="1">
    <location>
        <position position="94"/>
    </location>
</feature>
<dbReference type="Proteomes" id="UP000747542">
    <property type="component" value="Unassembled WGS sequence"/>
</dbReference>
<comment type="caution">
    <text evidence="1">The sequence shown here is derived from an EMBL/GenBank/DDBJ whole genome shotgun (WGS) entry which is preliminary data.</text>
</comment>
<dbReference type="EMBL" id="JAHLQT010026473">
    <property type="protein sequence ID" value="KAG7163315.1"/>
    <property type="molecule type" value="Genomic_DNA"/>
</dbReference>
<dbReference type="Gene3D" id="3.30.420.10">
    <property type="entry name" value="Ribonuclease H-like superfamily/Ribonuclease H"/>
    <property type="match status" value="1"/>
</dbReference>
<accession>A0A8J5JXQ8</accession>
<name>A0A8J5JXQ8_HOMAM</name>
<gene>
    <name evidence="1" type="ORF">Hamer_G004439</name>
</gene>
<dbReference type="AlphaFoldDB" id="A0A8J5JXQ8"/>
<evidence type="ECO:0000313" key="2">
    <source>
        <dbReference type="Proteomes" id="UP000747542"/>
    </source>
</evidence>
<organism evidence="1 2">
    <name type="scientific">Homarus americanus</name>
    <name type="common">American lobster</name>
    <dbReference type="NCBI Taxonomy" id="6706"/>
    <lineage>
        <taxon>Eukaryota</taxon>
        <taxon>Metazoa</taxon>
        <taxon>Ecdysozoa</taxon>
        <taxon>Arthropoda</taxon>
        <taxon>Crustacea</taxon>
        <taxon>Multicrustacea</taxon>
        <taxon>Malacostraca</taxon>
        <taxon>Eumalacostraca</taxon>
        <taxon>Eucarida</taxon>
        <taxon>Decapoda</taxon>
        <taxon>Pleocyemata</taxon>
        <taxon>Astacidea</taxon>
        <taxon>Nephropoidea</taxon>
        <taxon>Nephropidae</taxon>
        <taxon>Homarus</taxon>
    </lineage>
</organism>
<keyword evidence="2" id="KW-1185">Reference proteome</keyword>
<proteinExistence type="predicted"/>
<sequence length="94" mass="10734">RYEGPGELILIDGNLNLEEWINILEASLLPSVRAYSIPEPLPIRLAQNRFPIHSSQAIANRPEIRVNRLPPPTLNPTENFWGLMKKQKRIPDSV</sequence>